<proteinExistence type="predicted"/>
<evidence type="ECO:0000256" key="3">
    <source>
        <dbReference type="ARBA" id="ARBA00022692"/>
    </source>
</evidence>
<dbReference type="SUPFAM" id="SSF81321">
    <property type="entry name" value="Family A G protein-coupled receptor-like"/>
    <property type="match status" value="1"/>
</dbReference>
<dbReference type="Gene3D" id="1.20.1070.10">
    <property type="entry name" value="Rhodopsin 7-helix transmembrane proteins"/>
    <property type="match status" value="1"/>
</dbReference>
<reference evidence="8 9" key="1">
    <citation type="journal article" date="2023" name="Sci. Data">
        <title>Genome assembly of the Korean intertidal mud-creeper Batillaria attramentaria.</title>
        <authorList>
            <person name="Patra A.K."/>
            <person name="Ho P.T."/>
            <person name="Jun S."/>
            <person name="Lee S.J."/>
            <person name="Kim Y."/>
            <person name="Won Y.J."/>
        </authorList>
    </citation>
    <scope>NUCLEOTIDE SEQUENCE [LARGE SCALE GENOMIC DNA]</scope>
    <source>
        <strain evidence="8">Wonlab-2016</strain>
    </source>
</reference>
<protein>
    <recommendedName>
        <fullName evidence="7">G-protein coupled receptors family 1 profile domain-containing protein</fullName>
    </recommendedName>
</protein>
<evidence type="ECO:0000256" key="6">
    <source>
        <dbReference type="SAM" id="Phobius"/>
    </source>
</evidence>
<evidence type="ECO:0000256" key="2">
    <source>
        <dbReference type="ARBA" id="ARBA00022475"/>
    </source>
</evidence>
<feature type="transmembrane region" description="Helical" evidence="6">
    <location>
        <begin position="280"/>
        <end position="305"/>
    </location>
</feature>
<evidence type="ECO:0000256" key="5">
    <source>
        <dbReference type="ARBA" id="ARBA00023136"/>
    </source>
</evidence>
<dbReference type="InterPro" id="IPR017452">
    <property type="entry name" value="GPCR_Rhodpsn_7TM"/>
</dbReference>
<name>A0ABD0JJ33_9CAEN</name>
<dbReference type="PROSITE" id="PS50262">
    <property type="entry name" value="G_PROTEIN_RECEP_F1_2"/>
    <property type="match status" value="1"/>
</dbReference>
<dbReference type="Proteomes" id="UP001519460">
    <property type="component" value="Unassembled WGS sequence"/>
</dbReference>
<evidence type="ECO:0000256" key="1">
    <source>
        <dbReference type="ARBA" id="ARBA00004651"/>
    </source>
</evidence>
<comment type="subcellular location">
    <subcellularLocation>
        <location evidence="1">Cell membrane</location>
        <topology evidence="1">Multi-pass membrane protein</topology>
    </subcellularLocation>
</comment>
<feature type="transmembrane region" description="Helical" evidence="6">
    <location>
        <begin position="193"/>
        <end position="219"/>
    </location>
</feature>
<gene>
    <name evidence="8" type="ORF">BaRGS_00034013</name>
</gene>
<feature type="transmembrane region" description="Helical" evidence="6">
    <location>
        <begin position="151"/>
        <end position="181"/>
    </location>
</feature>
<sequence length="328" mass="35755">MSLSETDILPGLNASVVAGVGSMNKSEASMTYTNFSYDDLLALNQTMNDNCDKAGTTIMSLGIVGNVFVLWVWQADSSFNPSTFFIKYLATCNLLFQVSSLSGLIDLRVGILAGYLFSVMSAHVTLALAVSRCVAVYRPLRVHLILSRRRVIVVSVVIACWCLLLGGSLVVMSICVVSDIICPRFFGKAVGGVLMLILVFLSYFLPLLLMAACNVALLVKVCRRDVTSSISNDQARASRQRTRRLTLGVVCITTTSLLAYPVNLSVVFTTTLHYPADPLVAATVGCVGNLLLATDASVNVIYYVIFASEFRRLLVLRFTRLWGCCSRR</sequence>
<dbReference type="AlphaFoldDB" id="A0ABD0JJ33"/>
<keyword evidence="4 6" id="KW-1133">Transmembrane helix</keyword>
<dbReference type="InterPro" id="IPR000276">
    <property type="entry name" value="GPCR_Rhodpsn"/>
</dbReference>
<evidence type="ECO:0000259" key="7">
    <source>
        <dbReference type="PROSITE" id="PS50262"/>
    </source>
</evidence>
<keyword evidence="3 6" id="KW-0812">Transmembrane</keyword>
<feature type="transmembrane region" description="Helical" evidence="6">
    <location>
        <begin position="245"/>
        <end position="268"/>
    </location>
</feature>
<dbReference type="EMBL" id="JACVVK020000427">
    <property type="protein sequence ID" value="KAK7474720.1"/>
    <property type="molecule type" value="Genomic_DNA"/>
</dbReference>
<dbReference type="PANTHER" id="PTHR22750">
    <property type="entry name" value="G-PROTEIN COUPLED RECEPTOR"/>
    <property type="match status" value="1"/>
</dbReference>
<accession>A0ABD0JJ33</accession>
<feature type="domain" description="G-protein coupled receptors family 1 profile" evidence="7">
    <location>
        <begin position="116"/>
        <end position="303"/>
    </location>
</feature>
<dbReference type="GO" id="GO:0005886">
    <property type="term" value="C:plasma membrane"/>
    <property type="evidence" value="ECO:0007669"/>
    <property type="project" value="UniProtKB-SubCell"/>
</dbReference>
<keyword evidence="2" id="KW-1003">Cell membrane</keyword>
<feature type="transmembrane region" description="Helical" evidence="6">
    <location>
        <begin position="111"/>
        <end position="130"/>
    </location>
</feature>
<keyword evidence="9" id="KW-1185">Reference proteome</keyword>
<dbReference type="PRINTS" id="PR00237">
    <property type="entry name" value="GPCRRHODOPSN"/>
</dbReference>
<keyword evidence="5 6" id="KW-0472">Membrane</keyword>
<evidence type="ECO:0000313" key="8">
    <source>
        <dbReference type="EMBL" id="KAK7474720.1"/>
    </source>
</evidence>
<comment type="caution">
    <text evidence="8">The sequence shown here is derived from an EMBL/GenBank/DDBJ whole genome shotgun (WGS) entry which is preliminary data.</text>
</comment>
<organism evidence="8 9">
    <name type="scientific">Batillaria attramentaria</name>
    <dbReference type="NCBI Taxonomy" id="370345"/>
    <lineage>
        <taxon>Eukaryota</taxon>
        <taxon>Metazoa</taxon>
        <taxon>Spiralia</taxon>
        <taxon>Lophotrochozoa</taxon>
        <taxon>Mollusca</taxon>
        <taxon>Gastropoda</taxon>
        <taxon>Caenogastropoda</taxon>
        <taxon>Sorbeoconcha</taxon>
        <taxon>Cerithioidea</taxon>
        <taxon>Batillariidae</taxon>
        <taxon>Batillaria</taxon>
    </lineage>
</organism>
<evidence type="ECO:0000256" key="4">
    <source>
        <dbReference type="ARBA" id="ARBA00022989"/>
    </source>
</evidence>
<evidence type="ECO:0000313" key="9">
    <source>
        <dbReference type="Proteomes" id="UP001519460"/>
    </source>
</evidence>
<feature type="transmembrane region" description="Helical" evidence="6">
    <location>
        <begin position="54"/>
        <end position="73"/>
    </location>
</feature>